<dbReference type="Pfam" id="PF13581">
    <property type="entry name" value="HATPase_c_2"/>
    <property type="match status" value="1"/>
</dbReference>
<evidence type="ECO:0000313" key="4">
    <source>
        <dbReference type="EMBL" id="OPC84543.1"/>
    </source>
</evidence>
<gene>
    <name evidence="4" type="ORF">B4N89_29715</name>
</gene>
<dbReference type="InterPro" id="IPR003594">
    <property type="entry name" value="HATPase_dom"/>
</dbReference>
<dbReference type="CDD" id="cd16936">
    <property type="entry name" value="HATPase_RsbW-like"/>
    <property type="match status" value="1"/>
</dbReference>
<evidence type="ECO:0000256" key="1">
    <source>
        <dbReference type="ARBA" id="ARBA00022527"/>
    </source>
</evidence>
<dbReference type="Proteomes" id="UP000190037">
    <property type="component" value="Unassembled WGS sequence"/>
</dbReference>
<evidence type="ECO:0000313" key="5">
    <source>
        <dbReference type="Proteomes" id="UP000190037"/>
    </source>
</evidence>
<evidence type="ECO:0000259" key="3">
    <source>
        <dbReference type="Pfam" id="PF13581"/>
    </source>
</evidence>
<protein>
    <recommendedName>
        <fullName evidence="3">Histidine kinase/HSP90-like ATPase domain-containing protein</fullName>
    </recommendedName>
</protein>
<sequence length="185" mass="20196">MTIKSDTSPETAFPVDLAEPAHHFAMRFSSTPRGARLARRLVAHRLHEWGVPYDSDPHDAMTLIVGELCANAVCHGHAPRRDFRLRLAANDATIRVEVTDSRSGLLPVPGAARVREDTAPIAESGRGLLLVASTATEWGWYPEPGGRGKTVWADLRLHRADADSSAPNATASKTRPGPDRRKRPK</sequence>
<accession>A0A1T3P667</accession>
<dbReference type="Gene3D" id="3.30.565.10">
    <property type="entry name" value="Histidine kinase-like ATPase, C-terminal domain"/>
    <property type="match status" value="1"/>
</dbReference>
<dbReference type="PANTHER" id="PTHR35526">
    <property type="entry name" value="ANTI-SIGMA-F FACTOR RSBW-RELATED"/>
    <property type="match status" value="1"/>
</dbReference>
<dbReference type="SUPFAM" id="SSF55874">
    <property type="entry name" value="ATPase domain of HSP90 chaperone/DNA topoisomerase II/histidine kinase"/>
    <property type="match status" value="1"/>
</dbReference>
<organism evidence="4 5">
    <name type="scientific">Embleya scabrispora</name>
    <dbReference type="NCBI Taxonomy" id="159449"/>
    <lineage>
        <taxon>Bacteria</taxon>
        <taxon>Bacillati</taxon>
        <taxon>Actinomycetota</taxon>
        <taxon>Actinomycetes</taxon>
        <taxon>Kitasatosporales</taxon>
        <taxon>Streptomycetaceae</taxon>
        <taxon>Embleya</taxon>
    </lineage>
</organism>
<dbReference type="AlphaFoldDB" id="A0A1T3P667"/>
<dbReference type="InterPro" id="IPR050267">
    <property type="entry name" value="Anti-sigma-factor_SerPK"/>
</dbReference>
<keyword evidence="1" id="KW-0723">Serine/threonine-protein kinase</keyword>
<dbReference type="GO" id="GO:0004674">
    <property type="term" value="F:protein serine/threonine kinase activity"/>
    <property type="evidence" value="ECO:0007669"/>
    <property type="project" value="UniProtKB-KW"/>
</dbReference>
<dbReference type="STRING" id="159449.B4N89_29715"/>
<dbReference type="EMBL" id="MWQN01000001">
    <property type="protein sequence ID" value="OPC84543.1"/>
    <property type="molecule type" value="Genomic_DNA"/>
</dbReference>
<reference evidence="4 5" key="1">
    <citation type="submission" date="2017-03" db="EMBL/GenBank/DDBJ databases">
        <title>Draft genome sequence of Streptomyces scabrisporus NF3, endophyte isolated from Amphipterygium adstringens.</title>
        <authorList>
            <person name="Vazquez M."/>
            <person name="Ceapa C.D."/>
            <person name="Rodriguez Luna D."/>
            <person name="Sanchez Esquivel S."/>
        </authorList>
    </citation>
    <scope>NUCLEOTIDE SEQUENCE [LARGE SCALE GENOMIC DNA]</scope>
    <source>
        <strain evidence="4 5">NF3</strain>
    </source>
</reference>
<name>A0A1T3P667_9ACTN</name>
<proteinExistence type="predicted"/>
<keyword evidence="1" id="KW-0808">Transferase</keyword>
<dbReference type="PANTHER" id="PTHR35526:SF3">
    <property type="entry name" value="ANTI-SIGMA-F FACTOR RSBW"/>
    <property type="match status" value="1"/>
</dbReference>
<feature type="region of interest" description="Disordered" evidence="2">
    <location>
        <begin position="159"/>
        <end position="185"/>
    </location>
</feature>
<dbReference type="InterPro" id="IPR036890">
    <property type="entry name" value="HATPase_C_sf"/>
</dbReference>
<keyword evidence="1" id="KW-0418">Kinase</keyword>
<dbReference type="RefSeq" id="WP_078978841.1">
    <property type="nucleotide sequence ID" value="NZ_MWQN01000001.1"/>
</dbReference>
<comment type="caution">
    <text evidence="4">The sequence shown here is derived from an EMBL/GenBank/DDBJ whole genome shotgun (WGS) entry which is preliminary data.</text>
</comment>
<keyword evidence="5" id="KW-1185">Reference proteome</keyword>
<evidence type="ECO:0000256" key="2">
    <source>
        <dbReference type="SAM" id="MobiDB-lite"/>
    </source>
</evidence>
<feature type="domain" description="Histidine kinase/HSP90-like ATPase" evidence="3">
    <location>
        <begin position="28"/>
        <end position="152"/>
    </location>
</feature>